<dbReference type="Pfam" id="PF00724">
    <property type="entry name" value="Oxidored_FMN"/>
    <property type="match status" value="1"/>
</dbReference>
<comment type="similarity">
    <text evidence="2">Belongs to the NADH:flavin oxidoreductase/NADH oxidase family.</text>
</comment>
<organism evidence="5 6">
    <name type="scientific">Scheffersomyces stipitis (strain ATCC 58785 / CBS 6054 / NBRC 10063 / NRRL Y-11545)</name>
    <name type="common">Yeast</name>
    <name type="synonym">Pichia stipitis</name>
    <dbReference type="NCBI Taxonomy" id="322104"/>
    <lineage>
        <taxon>Eukaryota</taxon>
        <taxon>Fungi</taxon>
        <taxon>Dikarya</taxon>
        <taxon>Ascomycota</taxon>
        <taxon>Saccharomycotina</taxon>
        <taxon>Pichiomycetes</taxon>
        <taxon>Debaryomycetaceae</taxon>
        <taxon>Scheffersomyces</taxon>
    </lineage>
</organism>
<evidence type="ECO:0000313" key="5">
    <source>
        <dbReference type="EMBL" id="ABN64315.1"/>
    </source>
</evidence>
<feature type="domain" description="NADH:flavin oxidoreductase/NADH oxidase N-terminal" evidence="4">
    <location>
        <begin position="10"/>
        <end position="360"/>
    </location>
</feature>
<reference evidence="5 6" key="1">
    <citation type="journal article" date="2007" name="Nat. Biotechnol.">
        <title>Genome sequence of the lignocellulose-bioconverting and xylose-fermenting yeast Pichia stipitis.</title>
        <authorList>
            <person name="Jeffries T.W."/>
            <person name="Grigoriev I.V."/>
            <person name="Grimwood J."/>
            <person name="Laplaza J.M."/>
            <person name="Aerts A."/>
            <person name="Salamov A."/>
            <person name="Schmutz J."/>
            <person name="Lindquist E."/>
            <person name="Dehal P."/>
            <person name="Shapiro H."/>
            <person name="Jin Y.S."/>
            <person name="Passoth V."/>
            <person name="Richardson P.M."/>
        </authorList>
    </citation>
    <scope>NUCLEOTIDE SEQUENCE [LARGE SCALE GENOMIC DNA]</scope>
    <source>
        <strain evidence="6">ATCC 58785 / CBS 6054 / NBRC 10063 / NRRL Y-11545</strain>
    </source>
</reference>
<dbReference type="Gene3D" id="3.20.20.70">
    <property type="entry name" value="Aldolase class I"/>
    <property type="match status" value="1"/>
</dbReference>
<dbReference type="GO" id="GO:0010181">
    <property type="term" value="F:FMN binding"/>
    <property type="evidence" value="ECO:0007669"/>
    <property type="project" value="InterPro"/>
</dbReference>
<keyword evidence="6" id="KW-1185">Reference proteome</keyword>
<evidence type="ECO:0000256" key="1">
    <source>
        <dbReference type="ARBA" id="ARBA00001917"/>
    </source>
</evidence>
<dbReference type="InterPro" id="IPR001155">
    <property type="entry name" value="OxRdtase_FMN_N"/>
</dbReference>
<dbReference type="RefSeq" id="XP_001382344.1">
    <property type="nucleotide sequence ID" value="XM_001382307.1"/>
</dbReference>
<evidence type="ECO:0000256" key="3">
    <source>
        <dbReference type="ARBA" id="ARBA00022643"/>
    </source>
</evidence>
<evidence type="ECO:0000313" key="6">
    <source>
        <dbReference type="Proteomes" id="UP000002258"/>
    </source>
</evidence>
<dbReference type="PANTHER" id="PTHR22893">
    <property type="entry name" value="NADH OXIDOREDUCTASE-RELATED"/>
    <property type="match status" value="1"/>
</dbReference>
<dbReference type="OMA" id="YDVIIAF"/>
<dbReference type="Proteomes" id="UP000002258">
    <property type="component" value="Chromosome 2"/>
</dbReference>
<protein>
    <submittedName>
        <fullName evidence="5">NAPDH dehydrogenase (Old yellow enzyme)</fullName>
    </submittedName>
</protein>
<dbReference type="PANTHER" id="PTHR22893:SF91">
    <property type="entry name" value="NADPH DEHYDROGENASE 2-RELATED"/>
    <property type="match status" value="1"/>
</dbReference>
<dbReference type="GO" id="GO:0003959">
    <property type="term" value="F:NADPH dehydrogenase activity"/>
    <property type="evidence" value="ECO:0007669"/>
    <property type="project" value="TreeGrafter"/>
</dbReference>
<keyword evidence="3" id="KW-0285">Flavoprotein</keyword>
<name>A3LND8_PICST</name>
<dbReference type="InterPro" id="IPR013785">
    <property type="entry name" value="Aldolase_TIM"/>
</dbReference>
<dbReference type="HOGENOM" id="CLU_012153_0_0_1"/>
<dbReference type="InterPro" id="IPR045247">
    <property type="entry name" value="Oye-like"/>
</dbReference>
<accession>A3LND8</accession>
<keyword evidence="3" id="KW-0288">FMN</keyword>
<gene>
    <name evidence="5" type="primary">OYE2.3</name>
    <name evidence="5" type="ORF">PICST_55621</name>
</gene>
<proteinExistence type="inferred from homology"/>
<dbReference type="SUPFAM" id="SSF51395">
    <property type="entry name" value="FMN-linked oxidoreductases"/>
    <property type="match status" value="1"/>
</dbReference>
<comment type="cofactor">
    <cofactor evidence="1">
        <name>FMN</name>
        <dbReference type="ChEBI" id="CHEBI:58210"/>
    </cofactor>
</comment>
<sequence length="401" mass="44485">MTATSLKSTNLFRPIKVGSATLQNRISHLPTTRNRAYEDHSATDLQLRYYEDRSSSPGTLLVTEATLISKNQGLYPNVPGIWNKDHVNSWKKVNDAVHKKGGFIAVQLWALGRVGVPSLLKAEGLPLTSSSALYESEKSKEAAEAAGNPVRALTEEEIKDLIYNQYTNAAKNAIEAGFDFLEIHGANGYLVEQFINPSSNTRTDKYGGSIENRARFVLELIDHLISVVGADKLAIRLSPFNTFQGMLAEDEAVHPIATFGYIVSELQRRANEGKELAYINVVDGRFNPDGTESALDNKFIDQIWKGIILRGGNYTYDDKNNWANVAKDVDQDDRTLIGFGRHFIANPDLVSRLENGHELNAYDRSTFYGHDNNGYNTYPFYGSSEVVDAEAESKVVPKSLA</sequence>
<dbReference type="AlphaFoldDB" id="A3LND8"/>
<dbReference type="FunCoup" id="A3LND8">
    <property type="interactions" value="879"/>
</dbReference>
<dbReference type="EMBL" id="CP000496">
    <property type="protein sequence ID" value="ABN64315.1"/>
    <property type="molecule type" value="Genomic_DNA"/>
</dbReference>
<evidence type="ECO:0000259" key="4">
    <source>
        <dbReference type="Pfam" id="PF00724"/>
    </source>
</evidence>
<dbReference type="InParanoid" id="A3LND8"/>
<dbReference type="GeneID" id="4837399"/>
<dbReference type="eggNOG" id="KOG0134">
    <property type="taxonomic scope" value="Eukaryota"/>
</dbReference>
<dbReference type="FunFam" id="3.20.20.70:FF:000337">
    <property type="entry name" value="NADPH dehydrogenase"/>
    <property type="match status" value="1"/>
</dbReference>
<dbReference type="OrthoDB" id="276546at2759"/>
<dbReference type="KEGG" id="pic:PICST_55621"/>
<dbReference type="CDD" id="cd02933">
    <property type="entry name" value="OYE_like_FMN"/>
    <property type="match status" value="1"/>
</dbReference>
<evidence type="ECO:0000256" key="2">
    <source>
        <dbReference type="ARBA" id="ARBA00005979"/>
    </source>
</evidence>